<dbReference type="PANTHER" id="PTHR30126">
    <property type="entry name" value="HTH-TYPE TRANSCRIPTIONAL REGULATOR"/>
    <property type="match status" value="1"/>
</dbReference>
<reference evidence="6 7" key="1">
    <citation type="submission" date="2016-10" db="EMBL/GenBank/DDBJ databases">
        <authorList>
            <person name="de Groot N.N."/>
        </authorList>
    </citation>
    <scope>NUCLEOTIDE SEQUENCE [LARGE SCALE GENOMIC DNA]</scope>
    <source>
        <strain evidence="6 7">CGMCC 1.5070</strain>
    </source>
</reference>
<dbReference type="InterPro" id="IPR000847">
    <property type="entry name" value="LysR_HTH_N"/>
</dbReference>
<accession>A0A1H8DIP4</accession>
<dbReference type="CDD" id="cd05466">
    <property type="entry name" value="PBP2_LTTR_substrate"/>
    <property type="match status" value="1"/>
</dbReference>
<evidence type="ECO:0000256" key="3">
    <source>
        <dbReference type="ARBA" id="ARBA00023125"/>
    </source>
</evidence>
<dbReference type="OrthoDB" id="9778774at2"/>
<evidence type="ECO:0000256" key="2">
    <source>
        <dbReference type="ARBA" id="ARBA00023015"/>
    </source>
</evidence>
<dbReference type="SUPFAM" id="SSF46785">
    <property type="entry name" value="Winged helix' DNA-binding domain"/>
    <property type="match status" value="1"/>
</dbReference>
<evidence type="ECO:0000256" key="1">
    <source>
        <dbReference type="ARBA" id="ARBA00009437"/>
    </source>
</evidence>
<comment type="similarity">
    <text evidence="1">Belongs to the LysR transcriptional regulatory family.</text>
</comment>
<dbReference type="AlphaFoldDB" id="A0A1H8DIP4"/>
<dbReference type="PROSITE" id="PS50931">
    <property type="entry name" value="HTH_LYSR"/>
    <property type="match status" value="1"/>
</dbReference>
<evidence type="ECO:0000256" key="4">
    <source>
        <dbReference type="ARBA" id="ARBA00023163"/>
    </source>
</evidence>
<protein>
    <submittedName>
        <fullName evidence="6">DNA-binding transcriptional regulator, LysR family</fullName>
    </submittedName>
</protein>
<dbReference type="SUPFAM" id="SSF53850">
    <property type="entry name" value="Periplasmic binding protein-like II"/>
    <property type="match status" value="1"/>
</dbReference>
<dbReference type="InterPro" id="IPR005119">
    <property type="entry name" value="LysR_subst-bd"/>
</dbReference>
<dbReference type="PANTHER" id="PTHR30126:SF64">
    <property type="entry name" value="HTH-TYPE TRANSCRIPTIONAL REGULATOR CITR"/>
    <property type="match status" value="1"/>
</dbReference>
<dbReference type="Gene3D" id="3.40.190.290">
    <property type="match status" value="1"/>
</dbReference>
<dbReference type="Pfam" id="PF03466">
    <property type="entry name" value="LysR_substrate"/>
    <property type="match status" value="1"/>
</dbReference>
<evidence type="ECO:0000313" key="7">
    <source>
        <dbReference type="Proteomes" id="UP000199158"/>
    </source>
</evidence>
<name>A0A1H8DIP4_9FIRM</name>
<gene>
    <name evidence="6" type="ORF">SAMN05216180_2624</name>
</gene>
<organism evidence="6 7">
    <name type="scientific">Hydrogenoanaerobacterium saccharovorans</name>
    <dbReference type="NCBI Taxonomy" id="474960"/>
    <lineage>
        <taxon>Bacteria</taxon>
        <taxon>Bacillati</taxon>
        <taxon>Bacillota</taxon>
        <taxon>Clostridia</taxon>
        <taxon>Eubacteriales</taxon>
        <taxon>Oscillospiraceae</taxon>
        <taxon>Hydrogenoanaerobacterium</taxon>
    </lineage>
</organism>
<dbReference type="EMBL" id="FOCG01000003">
    <property type="protein sequence ID" value="SEN07036.1"/>
    <property type="molecule type" value="Genomic_DNA"/>
</dbReference>
<dbReference type="PRINTS" id="PR00039">
    <property type="entry name" value="HTHLYSR"/>
</dbReference>
<feature type="domain" description="HTH lysR-type" evidence="5">
    <location>
        <begin position="3"/>
        <end position="60"/>
    </location>
</feature>
<keyword evidence="3 6" id="KW-0238">DNA-binding</keyword>
<dbReference type="Proteomes" id="UP000199158">
    <property type="component" value="Unassembled WGS sequence"/>
</dbReference>
<evidence type="ECO:0000313" key="6">
    <source>
        <dbReference type="EMBL" id="SEN07036.1"/>
    </source>
</evidence>
<dbReference type="Pfam" id="PF00126">
    <property type="entry name" value="HTH_1"/>
    <property type="match status" value="1"/>
</dbReference>
<dbReference type="Gene3D" id="1.10.10.10">
    <property type="entry name" value="Winged helix-like DNA-binding domain superfamily/Winged helix DNA-binding domain"/>
    <property type="match status" value="1"/>
</dbReference>
<keyword evidence="7" id="KW-1185">Reference proteome</keyword>
<proteinExistence type="inferred from homology"/>
<keyword evidence="4" id="KW-0804">Transcription</keyword>
<dbReference type="InterPro" id="IPR036390">
    <property type="entry name" value="WH_DNA-bd_sf"/>
</dbReference>
<evidence type="ECO:0000259" key="5">
    <source>
        <dbReference type="PROSITE" id="PS50931"/>
    </source>
</evidence>
<dbReference type="GO" id="GO:0000976">
    <property type="term" value="F:transcription cis-regulatory region binding"/>
    <property type="evidence" value="ECO:0007669"/>
    <property type="project" value="TreeGrafter"/>
</dbReference>
<dbReference type="RefSeq" id="WP_092755914.1">
    <property type="nucleotide sequence ID" value="NZ_FOCG01000003.1"/>
</dbReference>
<dbReference type="GO" id="GO:0003700">
    <property type="term" value="F:DNA-binding transcription factor activity"/>
    <property type="evidence" value="ECO:0007669"/>
    <property type="project" value="InterPro"/>
</dbReference>
<dbReference type="FunFam" id="1.10.10.10:FF:000001">
    <property type="entry name" value="LysR family transcriptional regulator"/>
    <property type="match status" value="1"/>
</dbReference>
<keyword evidence="2" id="KW-0805">Transcription regulation</keyword>
<dbReference type="InterPro" id="IPR036388">
    <property type="entry name" value="WH-like_DNA-bd_sf"/>
</dbReference>
<dbReference type="STRING" id="474960.SAMN05216180_2624"/>
<sequence>MLINLELYRVFREVASCGSFSQAARTLFITQSAVSQSVQQLERQLERKLFTRSSRGVTLTPEGKMLYEHITSALNIITSGEEKLERMRHLQAGELSIGAGDTISEHYLLPYLEQFHSKYPEIRLKVINRTSGQALDLLKTGAIDLAFANLPLNEPEITVKECIQVHDVFVASEKFNHFKGRTLESWELAKCHLIMLERLSNSRRYVDNFFLQNGVPLEPEIELGAHDLLLEFARIGLGISCVIEEFSSEYLQSGNLFVLKLKKPVPPRSIGLCSLAGVSPSFAAERFMQLIPAML</sequence>